<evidence type="ECO:0000313" key="6">
    <source>
        <dbReference type="EMBL" id="KOX89478.1"/>
    </source>
</evidence>
<evidence type="ECO:0000256" key="3">
    <source>
        <dbReference type="ARBA" id="ARBA00023274"/>
    </source>
</evidence>
<dbReference type="GO" id="GO:0003735">
    <property type="term" value="F:structural constituent of ribosome"/>
    <property type="evidence" value="ECO:0007669"/>
    <property type="project" value="InterPro"/>
</dbReference>
<organism evidence="6 7">
    <name type="scientific">Thermus aquaticus</name>
    <dbReference type="NCBI Taxonomy" id="271"/>
    <lineage>
        <taxon>Bacteria</taxon>
        <taxon>Thermotogati</taxon>
        <taxon>Deinococcota</taxon>
        <taxon>Deinococci</taxon>
        <taxon>Thermales</taxon>
        <taxon>Thermaceae</taxon>
        <taxon>Thermus</taxon>
    </lineage>
</organism>
<dbReference type="Gene3D" id="2.20.150.30">
    <property type="match status" value="1"/>
</dbReference>
<evidence type="ECO:0000256" key="5">
    <source>
        <dbReference type="HAMAP-Rule" id="MF_00373"/>
    </source>
</evidence>
<keyword evidence="3 5" id="KW-0687">Ribonucleoprotein</keyword>
<name>A0A0M9ADZ3_THEAQ</name>
<dbReference type="Gene3D" id="3.30.160.850">
    <property type="match status" value="1"/>
</dbReference>
<dbReference type="PANTHER" id="PTHR39080:SF1">
    <property type="entry name" value="LARGE RIBOSOMAL SUBUNIT PROTEIN BL28A"/>
    <property type="match status" value="1"/>
</dbReference>
<proteinExistence type="inferred from homology"/>
<dbReference type="PATRIC" id="fig|271.14.peg.728"/>
<dbReference type="EMBL" id="LHCI01000106">
    <property type="protein sequence ID" value="KOX89478.1"/>
    <property type="molecule type" value="Genomic_DNA"/>
</dbReference>
<dbReference type="AlphaFoldDB" id="A0A0M9ADZ3"/>
<dbReference type="GO" id="GO:0006412">
    <property type="term" value="P:translation"/>
    <property type="evidence" value="ECO:0007669"/>
    <property type="project" value="UniProtKB-UniRule"/>
</dbReference>
<dbReference type="Pfam" id="PF00830">
    <property type="entry name" value="Ribosomal_L28"/>
    <property type="match status" value="1"/>
</dbReference>
<keyword evidence="2 5" id="KW-0689">Ribosomal protein</keyword>
<evidence type="ECO:0000256" key="2">
    <source>
        <dbReference type="ARBA" id="ARBA00022980"/>
    </source>
</evidence>
<dbReference type="InterPro" id="IPR026569">
    <property type="entry name" value="Ribosomal_bL28"/>
</dbReference>
<dbReference type="GO" id="GO:1990904">
    <property type="term" value="C:ribonucleoprotein complex"/>
    <property type="evidence" value="ECO:0007669"/>
    <property type="project" value="UniProtKB-KW"/>
</dbReference>
<dbReference type="NCBIfam" id="TIGR00009">
    <property type="entry name" value="L28"/>
    <property type="match status" value="1"/>
</dbReference>
<dbReference type="Proteomes" id="UP000037685">
    <property type="component" value="Unassembled WGS sequence"/>
</dbReference>
<comment type="similarity">
    <text evidence="1 5">Belongs to the bacterial ribosomal protein bL28 family.</text>
</comment>
<accession>A0A0M9ADZ3</accession>
<dbReference type="PANTHER" id="PTHR39080">
    <property type="entry name" value="50S RIBOSOMAL PROTEIN L28"/>
    <property type="match status" value="1"/>
</dbReference>
<dbReference type="SUPFAM" id="SSF143800">
    <property type="entry name" value="L28p-like"/>
    <property type="match status" value="1"/>
</dbReference>
<dbReference type="InterPro" id="IPR001383">
    <property type="entry name" value="Ribosomal_bL28_bact-type"/>
</dbReference>
<dbReference type="HAMAP" id="MF_00373">
    <property type="entry name" value="Ribosomal_bL28"/>
    <property type="match status" value="1"/>
</dbReference>
<evidence type="ECO:0000256" key="4">
    <source>
        <dbReference type="ARBA" id="ARBA00035174"/>
    </source>
</evidence>
<sequence>MSKVCEISGKRPIVANSIERRGKAKREGGVGKKTTGISKRRQYPNLQKVRVQVAGQEITFRVAASHIPKVYELLEKARGLKLEGLSAKEIKKELLKLL</sequence>
<dbReference type="InterPro" id="IPR050096">
    <property type="entry name" value="Bacterial_rp_bL28"/>
</dbReference>
<evidence type="ECO:0000256" key="1">
    <source>
        <dbReference type="ARBA" id="ARBA00008760"/>
    </source>
</evidence>
<reference evidence="7" key="1">
    <citation type="submission" date="2015-07" db="EMBL/GenBank/DDBJ databases">
        <authorList>
            <person name="Zylicz-Stachula A."/>
            <person name="Jezewska-Frackowiak J."/>
            <person name="Czajkowska E."/>
            <person name="Skowron P.M."/>
        </authorList>
    </citation>
    <scope>NUCLEOTIDE SEQUENCE [LARGE SCALE GENOMIC DNA]</scope>
    <source>
        <strain evidence="7">ATCC 25104 / DSM 625 / JCM 10724 / NBRC 103206 / NCIMB 11243 / YT-1</strain>
    </source>
</reference>
<dbReference type="GO" id="GO:0005840">
    <property type="term" value="C:ribosome"/>
    <property type="evidence" value="ECO:0007669"/>
    <property type="project" value="UniProtKB-KW"/>
</dbReference>
<dbReference type="RefSeq" id="WP_053767308.1">
    <property type="nucleotide sequence ID" value="NZ_LHCI01000106.1"/>
</dbReference>
<comment type="caution">
    <text evidence="6">The sequence shown here is derived from an EMBL/GenBank/DDBJ whole genome shotgun (WGS) entry which is preliminary data.</text>
</comment>
<gene>
    <name evidence="5 6" type="primary">rpmB</name>
    <name evidence="6" type="ORF">BVI061214_00645</name>
</gene>
<dbReference type="InterPro" id="IPR034704">
    <property type="entry name" value="Ribosomal_bL28/bL31-like_sf"/>
</dbReference>
<protein>
    <recommendedName>
        <fullName evidence="4 5">Large ribosomal subunit protein bL28</fullName>
    </recommendedName>
</protein>
<evidence type="ECO:0000313" key="7">
    <source>
        <dbReference type="Proteomes" id="UP000037685"/>
    </source>
</evidence>